<comment type="caution">
    <text evidence="13">The sequence shown here is derived from an EMBL/GenBank/DDBJ whole genome shotgun (WGS) entry which is preliminary data.</text>
</comment>
<feature type="domain" description="General secretion pathway GspH" evidence="12">
    <location>
        <begin position="97"/>
        <end position="205"/>
    </location>
</feature>
<dbReference type="RefSeq" id="WP_250423467.1">
    <property type="nucleotide sequence ID" value="NZ_JAJKBJ010000022.1"/>
</dbReference>
<dbReference type="SUPFAM" id="SSF54523">
    <property type="entry name" value="Pili subunits"/>
    <property type="match status" value="1"/>
</dbReference>
<evidence type="ECO:0000256" key="7">
    <source>
        <dbReference type="ARBA" id="ARBA00022989"/>
    </source>
</evidence>
<keyword evidence="14" id="KW-1185">Reference proteome</keyword>
<evidence type="ECO:0000256" key="10">
    <source>
        <dbReference type="ARBA" id="ARBA00030775"/>
    </source>
</evidence>
<dbReference type="GO" id="GO:0015628">
    <property type="term" value="P:protein secretion by the type II secretion system"/>
    <property type="evidence" value="ECO:0007669"/>
    <property type="project" value="InterPro"/>
</dbReference>
<evidence type="ECO:0000256" key="8">
    <source>
        <dbReference type="ARBA" id="ARBA00023136"/>
    </source>
</evidence>
<evidence type="ECO:0000256" key="3">
    <source>
        <dbReference type="ARBA" id="ARBA00022475"/>
    </source>
</evidence>
<dbReference type="GO" id="GO:0015627">
    <property type="term" value="C:type II protein secretion system complex"/>
    <property type="evidence" value="ECO:0007669"/>
    <property type="project" value="InterPro"/>
</dbReference>
<evidence type="ECO:0000256" key="9">
    <source>
        <dbReference type="ARBA" id="ARBA00025772"/>
    </source>
</evidence>
<keyword evidence="3" id="KW-1003">Cell membrane</keyword>
<proteinExistence type="inferred from homology"/>
<accession>A0A9X2D319</accession>
<dbReference type="Pfam" id="PF12019">
    <property type="entry name" value="GspH"/>
    <property type="match status" value="1"/>
</dbReference>
<dbReference type="AlphaFoldDB" id="A0A9X2D319"/>
<evidence type="ECO:0000313" key="13">
    <source>
        <dbReference type="EMBL" id="MCL9685323.1"/>
    </source>
</evidence>
<evidence type="ECO:0000313" key="14">
    <source>
        <dbReference type="Proteomes" id="UP001139721"/>
    </source>
</evidence>
<organism evidence="13 14">
    <name type="scientific">Legionella maioricensis</name>
    <dbReference type="NCBI Taxonomy" id="2896528"/>
    <lineage>
        <taxon>Bacteria</taxon>
        <taxon>Pseudomonadati</taxon>
        <taxon>Pseudomonadota</taxon>
        <taxon>Gammaproteobacteria</taxon>
        <taxon>Legionellales</taxon>
        <taxon>Legionellaceae</taxon>
        <taxon>Legionella</taxon>
    </lineage>
</organism>
<feature type="transmembrane region" description="Helical" evidence="11">
    <location>
        <begin position="55"/>
        <end position="80"/>
    </location>
</feature>
<keyword evidence="4" id="KW-0488">Methylation</keyword>
<dbReference type="Gene3D" id="3.55.40.10">
    <property type="entry name" value="minor pseudopilin epsh domain"/>
    <property type="match status" value="1"/>
</dbReference>
<evidence type="ECO:0000256" key="6">
    <source>
        <dbReference type="ARBA" id="ARBA00022692"/>
    </source>
</evidence>
<dbReference type="InterPro" id="IPR045584">
    <property type="entry name" value="Pilin-like"/>
</dbReference>
<evidence type="ECO:0000256" key="11">
    <source>
        <dbReference type="SAM" id="Phobius"/>
    </source>
</evidence>
<dbReference type="GO" id="GO:0005886">
    <property type="term" value="C:plasma membrane"/>
    <property type="evidence" value="ECO:0007669"/>
    <property type="project" value="UniProtKB-SubCell"/>
</dbReference>
<evidence type="ECO:0000256" key="4">
    <source>
        <dbReference type="ARBA" id="ARBA00022481"/>
    </source>
</evidence>
<comment type="similarity">
    <text evidence="9">Belongs to the GSP H family.</text>
</comment>
<dbReference type="Proteomes" id="UP001139721">
    <property type="component" value="Unassembled WGS sequence"/>
</dbReference>
<evidence type="ECO:0000256" key="2">
    <source>
        <dbReference type="ARBA" id="ARBA00021549"/>
    </source>
</evidence>
<name>A0A9X2D319_9GAMM</name>
<sequence length="226" mass="24065">MNTTLDNIQKIRISDADNTLSNRSYTPLSPSQNNIAQNIDGLFFRVKKQTIPKMIFGAGFTLIELMITLSVLCLLLVVAVPSFRTMILNNRLNANSESLVNALSYARSTALYQAMNVVVCPFGAANSTACGANWNSGWIVVTQPAAGVGTLLKSQQASPTDPLLTSNVASVVFDSHGIATTQSNFKLCDDRGGAFARSVEVLATGFVQSGNTPGQAVWDNSALTCP</sequence>
<dbReference type="InterPro" id="IPR022346">
    <property type="entry name" value="T2SS_GspH"/>
</dbReference>
<evidence type="ECO:0000256" key="5">
    <source>
        <dbReference type="ARBA" id="ARBA00022519"/>
    </source>
</evidence>
<keyword evidence="5" id="KW-0997">Cell inner membrane</keyword>
<gene>
    <name evidence="13" type="ORF">LOX96_14565</name>
</gene>
<evidence type="ECO:0000259" key="12">
    <source>
        <dbReference type="Pfam" id="PF12019"/>
    </source>
</evidence>
<keyword evidence="7 11" id="KW-1133">Transmembrane helix</keyword>
<comment type="subcellular location">
    <subcellularLocation>
        <location evidence="1">Cell inner membrane</location>
        <topology evidence="1">Single-pass membrane protein</topology>
    </subcellularLocation>
</comment>
<dbReference type="InterPro" id="IPR012902">
    <property type="entry name" value="N_methyl_site"/>
</dbReference>
<reference evidence="13" key="1">
    <citation type="submission" date="2021-11" db="EMBL/GenBank/DDBJ databases">
        <title>Legionella maioricencis sp. nov., a new species isolated from hot water samples in Mallorca.</title>
        <authorList>
            <person name="Crespi S."/>
            <person name="Drasar V."/>
            <person name="Salva-Serra F."/>
            <person name="Jaen-Luchoro D."/>
            <person name="Pineiro-Iglesias B."/>
            <person name="Aliaga F."/>
            <person name="Fernandez-Juarez V."/>
            <person name="Coll G."/>
            <person name="Moore E.R.B."/>
            <person name="Bennasar-Figueras A."/>
        </authorList>
    </citation>
    <scope>NUCLEOTIDE SEQUENCE</scope>
    <source>
        <strain evidence="13">HCPI-6</strain>
    </source>
</reference>
<dbReference type="Pfam" id="PF07963">
    <property type="entry name" value="N_methyl"/>
    <property type="match status" value="1"/>
</dbReference>
<dbReference type="EMBL" id="JAJKBJ010000022">
    <property type="protein sequence ID" value="MCL9685323.1"/>
    <property type="molecule type" value="Genomic_DNA"/>
</dbReference>
<keyword evidence="8 11" id="KW-0472">Membrane</keyword>
<protein>
    <recommendedName>
        <fullName evidence="2">Type II secretion system protein H</fullName>
    </recommendedName>
    <alternativeName>
        <fullName evidence="10">General secretion pathway protein H</fullName>
    </alternativeName>
</protein>
<dbReference type="NCBIfam" id="TIGR02532">
    <property type="entry name" value="IV_pilin_GFxxxE"/>
    <property type="match status" value="1"/>
</dbReference>
<evidence type="ECO:0000256" key="1">
    <source>
        <dbReference type="ARBA" id="ARBA00004377"/>
    </source>
</evidence>
<keyword evidence="6 11" id="KW-0812">Transmembrane</keyword>